<evidence type="ECO:0000313" key="1">
    <source>
        <dbReference type="EMBL" id="KAJ7996084.1"/>
    </source>
</evidence>
<organism evidence="1 2">
    <name type="scientific">Dallia pectoralis</name>
    <name type="common">Alaska blackfish</name>
    <dbReference type="NCBI Taxonomy" id="75939"/>
    <lineage>
        <taxon>Eukaryota</taxon>
        <taxon>Metazoa</taxon>
        <taxon>Chordata</taxon>
        <taxon>Craniata</taxon>
        <taxon>Vertebrata</taxon>
        <taxon>Euteleostomi</taxon>
        <taxon>Actinopterygii</taxon>
        <taxon>Neopterygii</taxon>
        <taxon>Teleostei</taxon>
        <taxon>Protacanthopterygii</taxon>
        <taxon>Esociformes</taxon>
        <taxon>Umbridae</taxon>
        <taxon>Dallia</taxon>
    </lineage>
</organism>
<sequence length="142" mass="16009">MREQEISSRHRGEEHGAKRRLPETKVLLRSPAPHNTPSHVSVPTTPLSSIFVRSVRKKRGEKRAGTRKERGERELVRSPGGLAAEPDAEPPRRGFAAMQGPFRKTPLSLRHRNTYVFAQSDATTWEGNRDNASEYFAVDVLL</sequence>
<keyword evidence="2" id="KW-1185">Reference proteome</keyword>
<proteinExistence type="predicted"/>
<comment type="caution">
    <text evidence="1">The sequence shown here is derived from an EMBL/GenBank/DDBJ whole genome shotgun (WGS) entry which is preliminary data.</text>
</comment>
<dbReference type="Proteomes" id="UP001157502">
    <property type="component" value="Chromosome 20"/>
</dbReference>
<protein>
    <submittedName>
        <fullName evidence="1">Uncharacterized protein</fullName>
    </submittedName>
</protein>
<dbReference type="EMBL" id="CM055747">
    <property type="protein sequence ID" value="KAJ7996084.1"/>
    <property type="molecule type" value="Genomic_DNA"/>
</dbReference>
<gene>
    <name evidence="1" type="ORF">DPEC_G00233410</name>
</gene>
<name>A0ACC2FXD4_DALPE</name>
<reference evidence="1" key="1">
    <citation type="submission" date="2021-05" db="EMBL/GenBank/DDBJ databases">
        <authorList>
            <person name="Pan Q."/>
            <person name="Jouanno E."/>
            <person name="Zahm M."/>
            <person name="Klopp C."/>
            <person name="Cabau C."/>
            <person name="Louis A."/>
            <person name="Berthelot C."/>
            <person name="Parey E."/>
            <person name="Roest Crollius H."/>
            <person name="Montfort J."/>
            <person name="Robinson-Rechavi M."/>
            <person name="Bouchez O."/>
            <person name="Lampietro C."/>
            <person name="Lopez Roques C."/>
            <person name="Donnadieu C."/>
            <person name="Postlethwait J."/>
            <person name="Bobe J."/>
            <person name="Dillon D."/>
            <person name="Chandos A."/>
            <person name="von Hippel F."/>
            <person name="Guiguen Y."/>
        </authorList>
    </citation>
    <scope>NUCLEOTIDE SEQUENCE</scope>
    <source>
        <strain evidence="1">YG-Jan2019</strain>
    </source>
</reference>
<evidence type="ECO:0000313" key="2">
    <source>
        <dbReference type="Proteomes" id="UP001157502"/>
    </source>
</evidence>
<accession>A0ACC2FXD4</accession>